<dbReference type="EMBL" id="BJYT01000026">
    <property type="protein sequence ID" value="GEO11664.1"/>
    <property type="molecule type" value="Genomic_DNA"/>
</dbReference>
<dbReference type="PANTHER" id="PTHR39335">
    <property type="entry name" value="BLL4220 PROTEIN"/>
    <property type="match status" value="1"/>
</dbReference>
<dbReference type="InterPro" id="IPR005297">
    <property type="entry name" value="Lipoprotein_repeat"/>
</dbReference>
<comment type="caution">
    <text evidence="1">The sequence shown here is derived from an EMBL/GenBank/DDBJ whole genome shotgun (WGS) entry which is preliminary data.</text>
</comment>
<dbReference type="Proteomes" id="UP000321513">
    <property type="component" value="Unassembled WGS sequence"/>
</dbReference>
<dbReference type="GO" id="GO:0043448">
    <property type="term" value="P:alkane catabolic process"/>
    <property type="evidence" value="ECO:0007669"/>
    <property type="project" value="TreeGrafter"/>
</dbReference>
<keyword evidence="2" id="KW-1185">Reference proteome</keyword>
<evidence type="ECO:0000313" key="2">
    <source>
        <dbReference type="Proteomes" id="UP000321513"/>
    </source>
</evidence>
<name>A0A512BI57_9BACT</name>
<reference evidence="1 2" key="1">
    <citation type="submission" date="2019-07" db="EMBL/GenBank/DDBJ databases">
        <title>Whole genome shotgun sequence of Segetibacter aerophilus NBRC 106135.</title>
        <authorList>
            <person name="Hosoyama A."/>
            <person name="Uohara A."/>
            <person name="Ohji S."/>
            <person name="Ichikawa N."/>
        </authorList>
    </citation>
    <scope>NUCLEOTIDE SEQUENCE [LARGE SCALE GENOMIC DNA]</scope>
    <source>
        <strain evidence="1 2">NBRC 106135</strain>
    </source>
</reference>
<dbReference type="PANTHER" id="PTHR39335:SF1">
    <property type="entry name" value="BLL4220 PROTEIN"/>
    <property type="match status" value="1"/>
</dbReference>
<dbReference type="AlphaFoldDB" id="A0A512BI57"/>
<accession>A0A512BI57</accession>
<organism evidence="1 2">
    <name type="scientific">Segetibacter aerophilus</name>
    <dbReference type="NCBI Taxonomy" id="670293"/>
    <lineage>
        <taxon>Bacteria</taxon>
        <taxon>Pseudomonadati</taxon>
        <taxon>Bacteroidota</taxon>
        <taxon>Chitinophagia</taxon>
        <taxon>Chitinophagales</taxon>
        <taxon>Chitinophagaceae</taxon>
        <taxon>Segetibacter</taxon>
    </lineage>
</organism>
<evidence type="ECO:0000313" key="1">
    <source>
        <dbReference type="EMBL" id="GEO11664.1"/>
    </source>
</evidence>
<gene>
    <name evidence="1" type="ORF">SAE01_41600</name>
</gene>
<dbReference type="Pfam" id="PF03640">
    <property type="entry name" value="Lipoprotein_15"/>
    <property type="match status" value="1"/>
</dbReference>
<dbReference type="OrthoDB" id="597632at2"/>
<evidence type="ECO:0008006" key="3">
    <source>
        <dbReference type="Google" id="ProtNLM"/>
    </source>
</evidence>
<proteinExistence type="predicted"/>
<sequence length="274" mass="29939">MLLSPSCTRDTISPTPAPTIQLASSATLGTYLTDSLNNTLYYFSNDFDGKSNCTGGCLSVWPIYYAGDNLTQSRLPTGLDIADFGTITTATGAKQTTYKTWPLYYYAPLVNGTNVRESAGETKGEGVNNIWFVAKPDYTIMEVNAQLIGNDGKSYKSDYTEGTGKTLYFSDMKGVTLYAFSPDSFNVNKYTKPDFSNNATWPIYETNKAVVPSNLDKTLFGSTSVFGKTQLTYKGWPIYYFGPDSMKRGLNKGVSVPKPGVWPVIVKAAPTAPK</sequence>
<protein>
    <recommendedName>
        <fullName evidence="3">Lipoprotein</fullName>
    </recommendedName>
</protein>